<evidence type="ECO:0000313" key="2">
    <source>
        <dbReference type="EMBL" id="RDB14663.1"/>
    </source>
</evidence>
<feature type="transmembrane region" description="Helical" evidence="1">
    <location>
        <begin position="182"/>
        <end position="204"/>
    </location>
</feature>
<feature type="transmembrane region" description="Helical" evidence="1">
    <location>
        <begin position="153"/>
        <end position="170"/>
    </location>
</feature>
<feature type="transmembrane region" description="Helical" evidence="1">
    <location>
        <begin position="84"/>
        <end position="105"/>
    </location>
</feature>
<dbReference type="AlphaFoldDB" id="A0A369J4N8"/>
<evidence type="ECO:0000256" key="1">
    <source>
        <dbReference type="SAM" id="Phobius"/>
    </source>
</evidence>
<keyword evidence="1" id="KW-1133">Transmembrane helix</keyword>
<proteinExistence type="predicted"/>
<feature type="transmembrane region" description="Helical" evidence="1">
    <location>
        <begin position="265"/>
        <end position="285"/>
    </location>
</feature>
<dbReference type="Proteomes" id="UP000076154">
    <property type="component" value="Unassembled WGS sequence"/>
</dbReference>
<protein>
    <submittedName>
        <fullName evidence="2">Uncharacterized protein</fullName>
    </submittedName>
</protein>
<feature type="transmembrane region" description="Helical" evidence="1">
    <location>
        <begin position="306"/>
        <end position="326"/>
    </location>
</feature>
<keyword evidence="1" id="KW-0472">Membrane</keyword>
<keyword evidence="3" id="KW-1185">Reference proteome</keyword>
<name>A0A369J4N8_HYPMA</name>
<sequence>MAPTPLSRPYKKSSSFFLNFQDTPLVLHALLLLMLAAHADVALASESHQQCTMSDKAQATVTVHTTALITIVSTFFNPFDESFIMAWIAWLPLVRGAAGVVIYAADVLDHVKKYFSMIISKKPESEEDIGWEMNRNAVRRGWVSSYYLTQRDAPVGIWLHVIWWVWHVYMPYTHRTWFAKHYLTANSGVFFARGTAVGVLLVAMSIDYKTRVIRSIGSKRHAGPFLTLVMSILSLLIRVSLLGLMSTELMFAAIHNPNTKMKNSSFIPVYIIFSIVWGAISFVALRGRDHDVNNGNLLSPSMRLMLTPFAGTFFACFTCMIAFIIFQSADANNGLGIAASVKCDSVSVWEKIQCVVF</sequence>
<dbReference type="EMBL" id="LUEZ02000096">
    <property type="protein sequence ID" value="RDB14663.1"/>
    <property type="molecule type" value="Genomic_DNA"/>
</dbReference>
<accession>A0A369J4N8</accession>
<keyword evidence="1" id="KW-0812">Transmembrane</keyword>
<reference evidence="2" key="1">
    <citation type="submission" date="2018-04" db="EMBL/GenBank/DDBJ databases">
        <title>Whole genome sequencing of Hypsizygus marmoreus.</title>
        <authorList>
            <person name="Choi I.-G."/>
            <person name="Min B."/>
            <person name="Kim J.-G."/>
            <person name="Kim S."/>
            <person name="Oh Y.-L."/>
            <person name="Kong W.-S."/>
            <person name="Park H."/>
            <person name="Jeong J."/>
            <person name="Song E.-S."/>
        </authorList>
    </citation>
    <scope>NUCLEOTIDE SEQUENCE [LARGE SCALE GENOMIC DNA]</scope>
    <source>
        <strain evidence="2">51987-8</strain>
    </source>
</reference>
<evidence type="ECO:0000313" key="3">
    <source>
        <dbReference type="Proteomes" id="UP000076154"/>
    </source>
</evidence>
<gene>
    <name evidence="2" type="ORF">Hypma_016495</name>
</gene>
<dbReference type="InParanoid" id="A0A369J4N8"/>
<dbReference type="OrthoDB" id="3754585at2759"/>
<organism evidence="2 3">
    <name type="scientific">Hypsizygus marmoreus</name>
    <name type="common">White beech mushroom</name>
    <name type="synonym">Agaricus marmoreus</name>
    <dbReference type="NCBI Taxonomy" id="39966"/>
    <lineage>
        <taxon>Eukaryota</taxon>
        <taxon>Fungi</taxon>
        <taxon>Dikarya</taxon>
        <taxon>Basidiomycota</taxon>
        <taxon>Agaricomycotina</taxon>
        <taxon>Agaricomycetes</taxon>
        <taxon>Agaricomycetidae</taxon>
        <taxon>Agaricales</taxon>
        <taxon>Tricholomatineae</taxon>
        <taxon>Lyophyllaceae</taxon>
        <taxon>Hypsizygus</taxon>
    </lineage>
</organism>
<feature type="transmembrane region" description="Helical" evidence="1">
    <location>
        <begin position="225"/>
        <end position="245"/>
    </location>
</feature>
<comment type="caution">
    <text evidence="2">The sequence shown here is derived from an EMBL/GenBank/DDBJ whole genome shotgun (WGS) entry which is preliminary data.</text>
</comment>